<dbReference type="Gene3D" id="3.40.228.10">
    <property type="entry name" value="Dimethylsulfoxide Reductase, domain 2"/>
    <property type="match status" value="1"/>
</dbReference>
<dbReference type="SMART" id="SM00926">
    <property type="entry name" value="Molybdop_Fe4S4"/>
    <property type="match status" value="1"/>
</dbReference>
<keyword evidence="10" id="KW-0534">Nitrate assimilation</keyword>
<evidence type="ECO:0000259" key="11">
    <source>
        <dbReference type="PROSITE" id="PS51669"/>
    </source>
</evidence>
<keyword evidence="8" id="KW-0408">Iron</keyword>
<dbReference type="InterPro" id="IPR041854">
    <property type="entry name" value="BFD-like_2Fe2S-bd_dom_sf"/>
</dbReference>
<sequence>MGSAASLCTTTCPYCGVGCGVDVSLGRNNDGQPMIDSLQGSPEHPANHGKLCIKGSKLQQTNRLEHRLLVPRIAGQEVGWQQAIEKVAAGFSDAIARHGPDAVAFYVSGQLLTEDYYVANKLMKGYIGSANIDTNSRLCMSSAVAGYKRAFGADAMPCCYEDLEQTELLILVGSNAAWTHPVLYQRMERAKQLNPALKLVNIDPRQTATTELADLHLAIRPGTDVVLFNGLLAYLAAHELLDRDFIEGHTQGIERALAKAAEWPLERVANTCDLPVKDLRLFYRWFADSSSALSFFSMGVNQSTSGTDKVNAIINCHLASGKIGKPGSGPFSITGQPNAMGGREVGGLATLLAAHLDLHSAAHRQLLQDYWQSPTMAHKAGLPAVELFQQMAQGKIKALWIMGTNPMVSLPDSNLVRQALKRCELVVVSDCVAHNDTLALAHVQLPAATWSEKDGTVTNSERRISRQRGFLPPPGQAMPDWQILCAVARAMGFSGFDFGHPGEIFDEYARLTGLENQGRRALDISALAGLTHSEYDRLAPVQWPVSAKSRQGSKRLFTDGHFYTPDGRANFVALDYQPPQQRTDQAFPYVLNSGRIRDQWHTMTRTGQAAELMQHEDRPWLRIHPQDAATLGLAGGQLAALSARHCQGQQVILPVKLDAGVRRGELFAPMHWNGQFASHGAIGSLFAPLSDPYSFQPGLKHAAVAVEPVDHQHYGLLLCRRSLQIGQLTELADYWLKIPLDKGLYYLLASRAPNWHLLAQYWPAEESLSQGRGAACLALQQGRLDWALTDSPSGLPSLPTAYLQSLLDTGVLSAEQQSGWLRGEPDKIYCQGRQICSCFKVHEKQVLEAIAAGQDSVGKLGASLQCGTGCGSCKPELSRLLKTPVQPAFSGGQSEGSLDQRAAILLEEAV</sequence>
<evidence type="ECO:0000256" key="8">
    <source>
        <dbReference type="ARBA" id="ARBA00023004"/>
    </source>
</evidence>
<dbReference type="InterPro" id="IPR050123">
    <property type="entry name" value="Prok_molybdopt-oxidoreductase"/>
</dbReference>
<keyword evidence="7" id="KW-0560">Oxidoreductase</keyword>
<dbReference type="PROSITE" id="PS51669">
    <property type="entry name" value="4FE4S_MOW_BIS_MGD"/>
    <property type="match status" value="1"/>
</dbReference>
<dbReference type="GO" id="GO:1990204">
    <property type="term" value="C:oxidoreductase complex"/>
    <property type="evidence" value="ECO:0007669"/>
    <property type="project" value="UniProtKB-ARBA"/>
</dbReference>
<feature type="domain" description="4Fe-4S Mo/W bis-MGD-type" evidence="11">
    <location>
        <begin position="5"/>
        <end position="66"/>
    </location>
</feature>
<evidence type="ECO:0000313" key="13">
    <source>
        <dbReference type="Proteomes" id="UP000664654"/>
    </source>
</evidence>
<evidence type="ECO:0000256" key="3">
    <source>
        <dbReference type="ARBA" id="ARBA00008747"/>
    </source>
</evidence>
<dbReference type="RefSeq" id="WP_206575377.1">
    <property type="nucleotide sequence ID" value="NZ_JAFKCV010000015.1"/>
</dbReference>
<dbReference type="InterPro" id="IPR027467">
    <property type="entry name" value="MopterinOxRdtase_cofactor_BS"/>
</dbReference>
<keyword evidence="6" id="KW-0479">Metal-binding</keyword>
<name>A0A939DQS4_9ALTE</name>
<dbReference type="GO" id="GO:0043546">
    <property type="term" value="F:molybdopterin cofactor binding"/>
    <property type="evidence" value="ECO:0007669"/>
    <property type="project" value="InterPro"/>
</dbReference>
<dbReference type="GO" id="GO:0042128">
    <property type="term" value="P:nitrate assimilation"/>
    <property type="evidence" value="ECO:0007669"/>
    <property type="project" value="UniProtKB-KW"/>
</dbReference>
<gene>
    <name evidence="12" type="ORF">J0A66_18700</name>
</gene>
<dbReference type="InterPro" id="IPR009010">
    <property type="entry name" value="Asp_de-COase-like_dom_sf"/>
</dbReference>
<keyword evidence="13" id="KW-1185">Reference proteome</keyword>
<reference evidence="12" key="1">
    <citation type="submission" date="2021-03" db="EMBL/GenBank/DDBJ databases">
        <title>novel species isolated from a fishpond in China.</title>
        <authorList>
            <person name="Lu H."/>
            <person name="Cai Z."/>
        </authorList>
    </citation>
    <scope>NUCLEOTIDE SEQUENCE</scope>
    <source>
        <strain evidence="12">JCM 30855</strain>
    </source>
</reference>
<keyword evidence="4" id="KW-0004">4Fe-4S</keyword>
<dbReference type="AlphaFoldDB" id="A0A939DQS4"/>
<evidence type="ECO:0000256" key="4">
    <source>
        <dbReference type="ARBA" id="ARBA00022485"/>
    </source>
</evidence>
<comment type="similarity">
    <text evidence="3">Belongs to the prokaryotic molybdopterin-containing oxidoreductase family. NasA/NapA/NarB subfamily.</text>
</comment>
<dbReference type="GO" id="GO:0016020">
    <property type="term" value="C:membrane"/>
    <property type="evidence" value="ECO:0007669"/>
    <property type="project" value="TreeGrafter"/>
</dbReference>
<dbReference type="InterPro" id="IPR041957">
    <property type="entry name" value="CT_Nitrate-R-NapA-like"/>
</dbReference>
<dbReference type="InterPro" id="IPR006657">
    <property type="entry name" value="MoPterin_dinucl-bd_dom"/>
</dbReference>
<comment type="cofactor">
    <cofactor evidence="2">
        <name>[4Fe-4S] cluster</name>
        <dbReference type="ChEBI" id="CHEBI:49883"/>
    </cofactor>
</comment>
<dbReference type="PANTHER" id="PTHR43105">
    <property type="entry name" value="RESPIRATORY NITRATE REDUCTASE"/>
    <property type="match status" value="1"/>
</dbReference>
<dbReference type="SUPFAM" id="SSF53706">
    <property type="entry name" value="Formate dehydrogenase/DMSO reductase, domains 1-3"/>
    <property type="match status" value="1"/>
</dbReference>
<accession>A0A939DQS4</accession>
<dbReference type="GO" id="GO:0046872">
    <property type="term" value="F:metal ion binding"/>
    <property type="evidence" value="ECO:0007669"/>
    <property type="project" value="UniProtKB-KW"/>
</dbReference>
<dbReference type="GO" id="GO:0016491">
    <property type="term" value="F:oxidoreductase activity"/>
    <property type="evidence" value="ECO:0007669"/>
    <property type="project" value="UniProtKB-KW"/>
</dbReference>
<dbReference type="GO" id="GO:0045333">
    <property type="term" value="P:cellular respiration"/>
    <property type="evidence" value="ECO:0007669"/>
    <property type="project" value="UniProtKB-ARBA"/>
</dbReference>
<dbReference type="PROSITE" id="PS00551">
    <property type="entry name" value="MOLYBDOPTERIN_PROK_1"/>
    <property type="match status" value="1"/>
</dbReference>
<comment type="cofactor">
    <cofactor evidence="1">
        <name>Mo-bis(molybdopterin guanine dinucleotide)</name>
        <dbReference type="ChEBI" id="CHEBI:60539"/>
    </cofactor>
</comment>
<evidence type="ECO:0000256" key="10">
    <source>
        <dbReference type="ARBA" id="ARBA00023063"/>
    </source>
</evidence>
<dbReference type="PANTHER" id="PTHR43105:SF9">
    <property type="entry name" value="NADPH-FE(3+) OXIDOREDUCTASE SUBUNIT ALPHA"/>
    <property type="match status" value="1"/>
</dbReference>
<dbReference type="GO" id="GO:0051539">
    <property type="term" value="F:4 iron, 4 sulfur cluster binding"/>
    <property type="evidence" value="ECO:0007669"/>
    <property type="project" value="UniProtKB-KW"/>
</dbReference>
<organism evidence="12 13">
    <name type="scientific">Bowmanella dokdonensis</name>
    <dbReference type="NCBI Taxonomy" id="751969"/>
    <lineage>
        <taxon>Bacteria</taxon>
        <taxon>Pseudomonadati</taxon>
        <taxon>Pseudomonadota</taxon>
        <taxon>Gammaproteobacteria</taxon>
        <taxon>Alteromonadales</taxon>
        <taxon>Alteromonadaceae</taxon>
        <taxon>Bowmanella</taxon>
    </lineage>
</organism>
<dbReference type="InterPro" id="IPR007419">
    <property type="entry name" value="BFD-like_2Fe2S-bd_dom"/>
</dbReference>
<dbReference type="Pfam" id="PF04879">
    <property type="entry name" value="Molybdop_Fe4S4"/>
    <property type="match status" value="1"/>
</dbReference>
<evidence type="ECO:0000256" key="5">
    <source>
        <dbReference type="ARBA" id="ARBA00022505"/>
    </source>
</evidence>
<dbReference type="SUPFAM" id="SSF50692">
    <property type="entry name" value="ADC-like"/>
    <property type="match status" value="1"/>
</dbReference>
<dbReference type="InterPro" id="IPR006963">
    <property type="entry name" value="Mopterin_OxRdtase_4Fe-4S_dom"/>
</dbReference>
<keyword evidence="9" id="KW-0411">Iron-sulfur</keyword>
<dbReference type="Gene3D" id="1.10.10.1100">
    <property type="entry name" value="BFD-like [2Fe-2S]-binding domain"/>
    <property type="match status" value="1"/>
</dbReference>
<evidence type="ECO:0000313" key="12">
    <source>
        <dbReference type="EMBL" id="MBN7827269.1"/>
    </source>
</evidence>
<dbReference type="Pfam" id="PF00384">
    <property type="entry name" value="Molybdopterin"/>
    <property type="match status" value="1"/>
</dbReference>
<evidence type="ECO:0000256" key="1">
    <source>
        <dbReference type="ARBA" id="ARBA00001942"/>
    </source>
</evidence>
<comment type="caution">
    <text evidence="12">The sequence shown here is derived from an EMBL/GenBank/DDBJ whole genome shotgun (WGS) entry which is preliminary data.</text>
</comment>
<dbReference type="CDD" id="cd02754">
    <property type="entry name" value="MopB_Nitrate-R-NapA-like"/>
    <property type="match status" value="1"/>
</dbReference>
<evidence type="ECO:0000256" key="6">
    <source>
        <dbReference type="ARBA" id="ARBA00022723"/>
    </source>
</evidence>
<evidence type="ECO:0000256" key="9">
    <source>
        <dbReference type="ARBA" id="ARBA00023014"/>
    </source>
</evidence>
<dbReference type="Pfam" id="PF01568">
    <property type="entry name" value="Molydop_binding"/>
    <property type="match status" value="1"/>
</dbReference>
<dbReference type="Gene3D" id="2.20.25.90">
    <property type="entry name" value="ADC-like domains"/>
    <property type="match status" value="1"/>
</dbReference>
<proteinExistence type="inferred from homology"/>
<evidence type="ECO:0000256" key="7">
    <source>
        <dbReference type="ARBA" id="ARBA00023002"/>
    </source>
</evidence>
<dbReference type="Gene3D" id="2.40.40.20">
    <property type="match status" value="1"/>
</dbReference>
<dbReference type="Gene3D" id="3.40.50.740">
    <property type="match status" value="1"/>
</dbReference>
<dbReference type="InterPro" id="IPR006656">
    <property type="entry name" value="Mopterin_OxRdtase"/>
</dbReference>
<evidence type="ECO:0000256" key="2">
    <source>
        <dbReference type="ARBA" id="ARBA00001966"/>
    </source>
</evidence>
<dbReference type="EMBL" id="JAFKCV010000015">
    <property type="protein sequence ID" value="MBN7827269.1"/>
    <property type="molecule type" value="Genomic_DNA"/>
</dbReference>
<dbReference type="CDD" id="cd02791">
    <property type="entry name" value="MopB_CT_Nitrate-R-NapA-like"/>
    <property type="match status" value="1"/>
</dbReference>
<dbReference type="Pfam" id="PF04324">
    <property type="entry name" value="Fer2_BFD"/>
    <property type="match status" value="1"/>
</dbReference>
<keyword evidence="5" id="KW-0500">Molybdenum</keyword>
<protein>
    <submittedName>
        <fullName evidence="12">Nitrate reductase</fullName>
    </submittedName>
</protein>
<dbReference type="Proteomes" id="UP000664654">
    <property type="component" value="Unassembled WGS sequence"/>
</dbReference>